<evidence type="ECO:0000313" key="10">
    <source>
        <dbReference type="EMBL" id="RAQ22162.1"/>
    </source>
</evidence>
<dbReference type="SMART" id="SM00977">
    <property type="entry name" value="TilS_C"/>
    <property type="match status" value="1"/>
</dbReference>
<evidence type="ECO:0000256" key="3">
    <source>
        <dbReference type="ARBA" id="ARBA00022598"/>
    </source>
</evidence>
<dbReference type="InterPro" id="IPR012796">
    <property type="entry name" value="Lysidine-tRNA-synth_C"/>
</dbReference>
<dbReference type="InterPro" id="IPR012795">
    <property type="entry name" value="tRNA_Ile_lys_synt_N"/>
</dbReference>
<dbReference type="InterPro" id="IPR014729">
    <property type="entry name" value="Rossmann-like_a/b/a_fold"/>
</dbReference>
<protein>
    <recommendedName>
        <fullName evidence="8">tRNA(Ile)-lysidine synthase</fullName>
        <ecNumber evidence="8">6.3.4.19</ecNumber>
    </recommendedName>
    <alternativeName>
        <fullName evidence="8">tRNA(Ile)-2-lysyl-cytidine synthase</fullName>
    </alternativeName>
    <alternativeName>
        <fullName evidence="8">tRNA(Ile)-lysidine synthetase</fullName>
    </alternativeName>
</protein>
<comment type="caution">
    <text evidence="10">The sequence shown here is derived from an EMBL/GenBank/DDBJ whole genome shotgun (WGS) entry which is preliminary data.</text>
</comment>
<comment type="similarity">
    <text evidence="8">Belongs to the tRNA(Ile)-lysidine synthase family.</text>
</comment>
<dbReference type="EMBL" id="QLYR01000015">
    <property type="protein sequence ID" value="RAQ22162.1"/>
    <property type="molecule type" value="Genomic_DNA"/>
</dbReference>
<keyword evidence="11" id="KW-1185">Reference proteome</keyword>
<evidence type="ECO:0000256" key="8">
    <source>
        <dbReference type="HAMAP-Rule" id="MF_01161"/>
    </source>
</evidence>
<dbReference type="EC" id="6.3.4.19" evidence="8"/>
<dbReference type="Proteomes" id="UP000249377">
    <property type="component" value="Unassembled WGS sequence"/>
</dbReference>
<sequence length="481" mass="53080">MARPRRCRCTGRANLCALPRRRPSAVNTELCKIEEKAQRAIEAYAMLPENELVVVGLSGGADSVALTHFLWRLQAVRRFTLQAAHLNHGLRGAAADRDEQFARSFCASRGIPLHVRQVCIADLARAGGCGTEACGRAARYAFFDELTAGGGRIATAHTASDNAETMLMNFARGAGTHGLRGIPPVRGKIVRPFIALSRNEIERYCAYYHLEYVTDETNLERDYVRNQIRLDAVPVFRKINPAFEAAATRAAEQLAQDDAFLTRQMEDAVRTMRQGGGWRLDAVRTLPDPLLSRFLAAETGRAGAGRLTSLHLRLAMQAVRNGGGVSVPGGIQVNAAGNTLFIERHPAQEWAPVPLQRPVTTLPDGRVFRMTEVSEAEIENLRKFNNLLFNNLLSYDTITDNMFLRTRQPGDCFSPRARGVTKSLKKLFNEAKFSPLQRARELLLADAAGNIVWMEHFGPSRGAGWSADKKGPYVRVGIDDA</sequence>
<dbReference type="CDD" id="cd01992">
    <property type="entry name" value="TilS_N"/>
    <property type="match status" value="1"/>
</dbReference>
<dbReference type="GO" id="GO:0006400">
    <property type="term" value="P:tRNA modification"/>
    <property type="evidence" value="ECO:0007669"/>
    <property type="project" value="UniProtKB-UniRule"/>
</dbReference>
<organism evidence="10 11">
    <name type="scientific">Hydrogeniiclostridium mannosilyticum</name>
    <dbReference type="NCBI Taxonomy" id="2764322"/>
    <lineage>
        <taxon>Bacteria</taxon>
        <taxon>Bacillati</taxon>
        <taxon>Bacillota</taxon>
        <taxon>Clostridia</taxon>
        <taxon>Eubacteriales</taxon>
        <taxon>Acutalibacteraceae</taxon>
        <taxon>Hydrogeniiclostridium</taxon>
    </lineage>
</organism>
<dbReference type="HAMAP" id="MF_01161">
    <property type="entry name" value="tRNA_Ile_lys_synt"/>
    <property type="match status" value="1"/>
</dbReference>
<keyword evidence="3 8" id="KW-0436">Ligase</keyword>
<dbReference type="InterPro" id="IPR011063">
    <property type="entry name" value="TilS/TtcA_N"/>
</dbReference>
<comment type="domain">
    <text evidence="8">The N-terminal region contains the highly conserved SGGXDS motif, predicted to be a P-loop motif involved in ATP binding.</text>
</comment>
<evidence type="ECO:0000256" key="6">
    <source>
        <dbReference type="ARBA" id="ARBA00022840"/>
    </source>
</evidence>
<accession>A0A328UG18</accession>
<dbReference type="NCBIfam" id="TIGR02432">
    <property type="entry name" value="lysidine_TilS_N"/>
    <property type="match status" value="1"/>
</dbReference>
<dbReference type="NCBIfam" id="TIGR02433">
    <property type="entry name" value="lysidine_TilS_C"/>
    <property type="match status" value="1"/>
</dbReference>
<evidence type="ECO:0000256" key="2">
    <source>
        <dbReference type="ARBA" id="ARBA00022490"/>
    </source>
</evidence>
<dbReference type="Pfam" id="PF11734">
    <property type="entry name" value="TilS_C"/>
    <property type="match status" value="1"/>
</dbReference>
<keyword evidence="2 8" id="KW-0963">Cytoplasm</keyword>
<dbReference type="SUPFAM" id="SSF56037">
    <property type="entry name" value="PheT/TilS domain"/>
    <property type="match status" value="1"/>
</dbReference>
<dbReference type="Pfam" id="PF01171">
    <property type="entry name" value="ATP_bind_3"/>
    <property type="match status" value="1"/>
</dbReference>
<dbReference type="PANTHER" id="PTHR43033:SF1">
    <property type="entry name" value="TRNA(ILE)-LYSIDINE SYNTHASE-RELATED"/>
    <property type="match status" value="1"/>
</dbReference>
<dbReference type="Gene3D" id="3.40.50.620">
    <property type="entry name" value="HUPs"/>
    <property type="match status" value="1"/>
</dbReference>
<keyword evidence="4 8" id="KW-0819">tRNA processing</keyword>
<feature type="domain" description="Lysidine-tRNA(Ile) synthetase C-terminal" evidence="9">
    <location>
        <begin position="402"/>
        <end position="474"/>
    </location>
</feature>
<evidence type="ECO:0000256" key="7">
    <source>
        <dbReference type="ARBA" id="ARBA00048539"/>
    </source>
</evidence>
<dbReference type="InterPro" id="IPR012094">
    <property type="entry name" value="tRNA_Ile_lys_synt"/>
</dbReference>
<evidence type="ECO:0000256" key="1">
    <source>
        <dbReference type="ARBA" id="ARBA00004496"/>
    </source>
</evidence>
<comment type="catalytic activity">
    <reaction evidence="7 8">
        <text>cytidine(34) in tRNA(Ile2) + L-lysine + ATP = lysidine(34) in tRNA(Ile2) + AMP + diphosphate + H(+)</text>
        <dbReference type="Rhea" id="RHEA:43744"/>
        <dbReference type="Rhea" id="RHEA-COMP:10625"/>
        <dbReference type="Rhea" id="RHEA-COMP:10670"/>
        <dbReference type="ChEBI" id="CHEBI:15378"/>
        <dbReference type="ChEBI" id="CHEBI:30616"/>
        <dbReference type="ChEBI" id="CHEBI:32551"/>
        <dbReference type="ChEBI" id="CHEBI:33019"/>
        <dbReference type="ChEBI" id="CHEBI:82748"/>
        <dbReference type="ChEBI" id="CHEBI:83665"/>
        <dbReference type="ChEBI" id="CHEBI:456215"/>
        <dbReference type="EC" id="6.3.4.19"/>
    </reaction>
</comment>
<dbReference type="GO" id="GO:0032267">
    <property type="term" value="F:tRNA(Ile)-lysidine synthase activity"/>
    <property type="evidence" value="ECO:0007669"/>
    <property type="project" value="UniProtKB-EC"/>
</dbReference>
<keyword evidence="6 8" id="KW-0067">ATP-binding</keyword>
<dbReference type="GO" id="GO:0005737">
    <property type="term" value="C:cytoplasm"/>
    <property type="evidence" value="ECO:0007669"/>
    <property type="project" value="UniProtKB-SubCell"/>
</dbReference>
<dbReference type="SUPFAM" id="SSF52402">
    <property type="entry name" value="Adenine nucleotide alpha hydrolases-like"/>
    <property type="match status" value="1"/>
</dbReference>
<keyword evidence="5 8" id="KW-0547">Nucleotide-binding</keyword>
<name>A0A328UG18_9FIRM</name>
<comment type="subcellular location">
    <subcellularLocation>
        <location evidence="1 8">Cytoplasm</location>
    </subcellularLocation>
</comment>
<evidence type="ECO:0000256" key="4">
    <source>
        <dbReference type="ARBA" id="ARBA00022694"/>
    </source>
</evidence>
<dbReference type="AlphaFoldDB" id="A0A328UG18"/>
<evidence type="ECO:0000259" key="9">
    <source>
        <dbReference type="SMART" id="SM00977"/>
    </source>
</evidence>
<comment type="function">
    <text evidence="8">Ligates lysine onto the cytidine present at position 34 of the AUA codon-specific tRNA(Ile) that contains the anticodon CAU, in an ATP-dependent manner. Cytidine is converted to lysidine, thus changing the amino acid specificity of the tRNA from methionine to isoleucine.</text>
</comment>
<evidence type="ECO:0000313" key="11">
    <source>
        <dbReference type="Proteomes" id="UP000249377"/>
    </source>
</evidence>
<gene>
    <name evidence="8 10" type="primary">tilS</name>
    <name evidence="10" type="ORF">DPQ25_13550</name>
</gene>
<feature type="binding site" evidence="8">
    <location>
        <begin position="58"/>
        <end position="63"/>
    </location>
    <ligand>
        <name>ATP</name>
        <dbReference type="ChEBI" id="CHEBI:30616"/>
    </ligand>
</feature>
<dbReference type="PANTHER" id="PTHR43033">
    <property type="entry name" value="TRNA(ILE)-LYSIDINE SYNTHASE-RELATED"/>
    <property type="match status" value="1"/>
</dbReference>
<evidence type="ECO:0000256" key="5">
    <source>
        <dbReference type="ARBA" id="ARBA00022741"/>
    </source>
</evidence>
<dbReference type="GO" id="GO:0005524">
    <property type="term" value="F:ATP binding"/>
    <property type="evidence" value="ECO:0007669"/>
    <property type="project" value="UniProtKB-UniRule"/>
</dbReference>
<proteinExistence type="inferred from homology"/>
<reference evidence="10 11" key="1">
    <citation type="submission" date="2018-06" db="EMBL/GenBank/DDBJ databases">
        <title>Noncontiguous genome sequence of Ruminococcaceae bacterium ASD2818.</title>
        <authorList>
            <person name="Chaplin A.V."/>
            <person name="Sokolova S.R."/>
            <person name="Kochetkova T.O."/>
            <person name="Goltsov A.Y."/>
            <person name="Trofimov D.Y."/>
            <person name="Efimov B.A."/>
        </authorList>
    </citation>
    <scope>NUCLEOTIDE SEQUENCE [LARGE SCALE GENOMIC DNA]</scope>
    <source>
        <strain evidence="10 11">ASD2818</strain>
    </source>
</reference>